<dbReference type="RefSeq" id="WP_145262470.1">
    <property type="nucleotide sequence ID" value="NZ_CP036279.1"/>
</dbReference>
<accession>A0A518BBG7</accession>
<dbReference type="AlphaFoldDB" id="A0A518BBG7"/>
<dbReference type="EMBL" id="CP036279">
    <property type="protein sequence ID" value="QDU64335.1"/>
    <property type="molecule type" value="Genomic_DNA"/>
</dbReference>
<keyword evidence="2" id="KW-1185">Reference proteome</keyword>
<protein>
    <recommendedName>
        <fullName evidence="3">Lipoprotein</fullName>
    </recommendedName>
</protein>
<organism evidence="1 2">
    <name type="scientific">Kolteria novifilia</name>
    <dbReference type="NCBI Taxonomy" id="2527975"/>
    <lineage>
        <taxon>Bacteria</taxon>
        <taxon>Pseudomonadati</taxon>
        <taxon>Planctomycetota</taxon>
        <taxon>Planctomycetia</taxon>
        <taxon>Kolteriales</taxon>
        <taxon>Kolteriaceae</taxon>
        <taxon>Kolteria</taxon>
    </lineage>
</organism>
<proteinExistence type="predicted"/>
<evidence type="ECO:0000313" key="2">
    <source>
        <dbReference type="Proteomes" id="UP000317093"/>
    </source>
</evidence>
<dbReference type="PROSITE" id="PS51257">
    <property type="entry name" value="PROKAR_LIPOPROTEIN"/>
    <property type="match status" value="1"/>
</dbReference>
<name>A0A518BBG7_9BACT</name>
<evidence type="ECO:0008006" key="3">
    <source>
        <dbReference type="Google" id="ProtNLM"/>
    </source>
</evidence>
<gene>
    <name evidence="1" type="ORF">Pan216_52250</name>
</gene>
<evidence type="ECO:0000313" key="1">
    <source>
        <dbReference type="EMBL" id="QDU64335.1"/>
    </source>
</evidence>
<reference evidence="1 2" key="1">
    <citation type="submission" date="2019-02" db="EMBL/GenBank/DDBJ databases">
        <title>Deep-cultivation of Planctomycetes and their phenomic and genomic characterization uncovers novel biology.</title>
        <authorList>
            <person name="Wiegand S."/>
            <person name="Jogler M."/>
            <person name="Boedeker C."/>
            <person name="Pinto D."/>
            <person name="Vollmers J."/>
            <person name="Rivas-Marin E."/>
            <person name="Kohn T."/>
            <person name="Peeters S.H."/>
            <person name="Heuer A."/>
            <person name="Rast P."/>
            <person name="Oberbeckmann S."/>
            <person name="Bunk B."/>
            <person name="Jeske O."/>
            <person name="Meyerdierks A."/>
            <person name="Storesund J.E."/>
            <person name="Kallscheuer N."/>
            <person name="Luecker S."/>
            <person name="Lage O.M."/>
            <person name="Pohl T."/>
            <person name="Merkel B.J."/>
            <person name="Hornburger P."/>
            <person name="Mueller R.-W."/>
            <person name="Bruemmer F."/>
            <person name="Labrenz M."/>
            <person name="Spormann A.M."/>
            <person name="Op den Camp H."/>
            <person name="Overmann J."/>
            <person name="Amann R."/>
            <person name="Jetten M.S.M."/>
            <person name="Mascher T."/>
            <person name="Medema M.H."/>
            <person name="Devos D.P."/>
            <person name="Kaster A.-K."/>
            <person name="Ovreas L."/>
            <person name="Rohde M."/>
            <person name="Galperin M.Y."/>
            <person name="Jogler C."/>
        </authorList>
    </citation>
    <scope>NUCLEOTIDE SEQUENCE [LARGE SCALE GENOMIC DNA]</scope>
    <source>
        <strain evidence="1 2">Pan216</strain>
    </source>
</reference>
<dbReference type="Proteomes" id="UP000317093">
    <property type="component" value="Chromosome"/>
</dbReference>
<dbReference type="KEGG" id="knv:Pan216_52250"/>
<sequence>MRETTRSFSAALLFLALSGCSDIDPQRYHAVFRVADELEHATPVSLSRLRDTFSDELSQLQTGELSEREQQIVLLLRQARSQWFFADELFQVHHRASSEKKRARALVNARDCLETGHRLVARAKRMVSARGSF</sequence>